<evidence type="ECO:0000256" key="1">
    <source>
        <dbReference type="PIRNR" id="PIRNR011791"/>
    </source>
</evidence>
<feature type="region of interest" description="Disordered" evidence="2">
    <location>
        <begin position="1"/>
        <end position="98"/>
    </location>
</feature>
<dbReference type="GO" id="GO:0042147">
    <property type="term" value="P:retrograde transport, endosome to Golgi"/>
    <property type="evidence" value="ECO:0007669"/>
    <property type="project" value="InterPro"/>
</dbReference>
<dbReference type="PANTHER" id="PTHR47433:SF1">
    <property type="entry name" value="VACUOLAR PROTEIN SORTING-ASSOCIATED PROTEIN 17"/>
    <property type="match status" value="1"/>
</dbReference>
<sequence>MSVFGGLEDNAPDGSMYIDPGDAVDHAWGSSHDKNATESGDLSQAEPGEQQTLATESSSIKPVEQEQASTTHSDENYPKDDNVAATSDAPSLYDPESKKRRKRLIISVTAIEQTKSEPIVWLDVTTSLARFRNTSYRDVRRTHHELQRFANHLASANPECFVPALPPSTNSYPAGSAESSEQLRQNLQKWFDRITRSPLLARDEEFLYFVEATTGYVPIVKINPPATGLARKMIKQLQPPPDQVEELRDFRPQAKLLYEYSQETKSRLDKVSKCRKNLGASLGELGQTLLSVNGSSGAEVVDQNLEPMCQGIGKAFIITADAESGKALAEDTTFGDTLTIVSKDAFIIKETLTNRHLLMRDLLKAQHATEEKHAKATRLKGSTNISPSKVDEAITQLESAAYLEKRITSTVRRVSDNLLVEKKIVLSRLESDILESISNYVLKSIDQERRTLSAWEHVRPDVRSRDPNGGLSRLGRTTVNKSRTHSQSFISDEWSDRPLRAKDMKPVAQGKPEVLDMKSAASMLSEAYL</sequence>
<dbReference type="InterPro" id="IPR001683">
    <property type="entry name" value="PX_dom"/>
</dbReference>
<comment type="caution">
    <text evidence="4">The sequence shown here is derived from an EMBL/GenBank/DDBJ whole genome shotgun (WGS) entry which is preliminary data.</text>
</comment>
<protein>
    <recommendedName>
        <fullName evidence="1">Vacuolar protein sorting-associated protein 17</fullName>
    </recommendedName>
</protein>
<dbReference type="GO" id="GO:0005829">
    <property type="term" value="C:cytosol"/>
    <property type="evidence" value="ECO:0007669"/>
    <property type="project" value="GOC"/>
</dbReference>
<dbReference type="Gene3D" id="3.30.1520.10">
    <property type="entry name" value="Phox-like domain"/>
    <property type="match status" value="1"/>
</dbReference>
<feature type="domain" description="PX" evidence="3">
    <location>
        <begin position="132"/>
        <end position="211"/>
    </location>
</feature>
<gene>
    <name evidence="4" type="ORF">DASB73_017820</name>
</gene>
<reference evidence="4 5" key="1">
    <citation type="journal article" date="2023" name="Elife">
        <title>Identification of key yeast species and microbe-microbe interactions impacting larval growth of Drosophila in the wild.</title>
        <authorList>
            <person name="Mure A."/>
            <person name="Sugiura Y."/>
            <person name="Maeda R."/>
            <person name="Honda K."/>
            <person name="Sakurai N."/>
            <person name="Takahashi Y."/>
            <person name="Watada M."/>
            <person name="Katoh T."/>
            <person name="Gotoh A."/>
            <person name="Gotoh Y."/>
            <person name="Taniguchi I."/>
            <person name="Nakamura K."/>
            <person name="Hayashi T."/>
            <person name="Katayama T."/>
            <person name="Uemura T."/>
            <person name="Hattori Y."/>
        </authorList>
    </citation>
    <scope>NUCLEOTIDE SEQUENCE [LARGE SCALE GENOMIC DNA]</scope>
    <source>
        <strain evidence="4 5">SB-73</strain>
    </source>
</reference>
<feature type="compositionally biased region" description="Polar residues" evidence="2">
    <location>
        <begin position="49"/>
        <end position="71"/>
    </location>
</feature>
<dbReference type="Gene3D" id="1.20.1270.60">
    <property type="entry name" value="Arfaptin homology (AH) domain/BAR domain"/>
    <property type="match status" value="1"/>
</dbReference>
<organism evidence="4 5">
    <name type="scientific">Starmerella bacillaris</name>
    <name type="common">Yeast</name>
    <name type="synonym">Candida zemplinina</name>
    <dbReference type="NCBI Taxonomy" id="1247836"/>
    <lineage>
        <taxon>Eukaryota</taxon>
        <taxon>Fungi</taxon>
        <taxon>Dikarya</taxon>
        <taxon>Ascomycota</taxon>
        <taxon>Saccharomycotina</taxon>
        <taxon>Dipodascomycetes</taxon>
        <taxon>Dipodascales</taxon>
        <taxon>Trichomonascaceae</taxon>
        <taxon>Starmerella</taxon>
    </lineage>
</organism>
<name>A0AAV5RJU3_STABA</name>
<keyword evidence="5" id="KW-1185">Reference proteome</keyword>
<comment type="subunit">
    <text evidence="1">Component of the retromer complex.</text>
</comment>
<dbReference type="GO" id="GO:0030905">
    <property type="term" value="C:retromer, tubulation complex"/>
    <property type="evidence" value="ECO:0007669"/>
    <property type="project" value="TreeGrafter"/>
</dbReference>
<comment type="function">
    <text evidence="1">Component of the membrane-associated retromer complex which is essential in endosome-to-Golgi retrograde transport.</text>
</comment>
<dbReference type="GO" id="GO:0032266">
    <property type="term" value="F:phosphatidylinositol-3-phosphate binding"/>
    <property type="evidence" value="ECO:0007669"/>
    <property type="project" value="TreeGrafter"/>
</dbReference>
<dbReference type="InterPro" id="IPR036871">
    <property type="entry name" value="PX_dom_sf"/>
</dbReference>
<dbReference type="PANTHER" id="PTHR47433">
    <property type="entry name" value="VACUOLAR PROTEIN SORTING-ASSOCIATED PROTEIN 17"/>
    <property type="match status" value="1"/>
</dbReference>
<dbReference type="SUPFAM" id="SSF64268">
    <property type="entry name" value="PX domain"/>
    <property type="match status" value="1"/>
</dbReference>
<comment type="similarity">
    <text evidence="1">Belongs to the VPS17 family.</text>
</comment>
<evidence type="ECO:0000256" key="2">
    <source>
        <dbReference type="SAM" id="MobiDB-lite"/>
    </source>
</evidence>
<evidence type="ECO:0000313" key="5">
    <source>
        <dbReference type="Proteomes" id="UP001362899"/>
    </source>
</evidence>
<dbReference type="AlphaFoldDB" id="A0AAV5RJU3"/>
<dbReference type="InterPro" id="IPR053055">
    <property type="entry name" value="VPS17"/>
</dbReference>
<keyword evidence="1" id="KW-0813">Transport</keyword>
<dbReference type="Proteomes" id="UP001362899">
    <property type="component" value="Unassembled WGS sequence"/>
</dbReference>
<evidence type="ECO:0000259" key="3">
    <source>
        <dbReference type="Pfam" id="PF00787"/>
    </source>
</evidence>
<proteinExistence type="inferred from homology"/>
<feature type="compositionally biased region" description="Basic and acidic residues" evidence="2">
    <location>
        <begin position="72"/>
        <end position="82"/>
    </location>
</feature>
<accession>A0AAV5RJU3</accession>
<dbReference type="InterPro" id="IPR014461">
    <property type="entry name" value="Retromer_complex_Vps17"/>
</dbReference>
<dbReference type="GO" id="GO:0006886">
    <property type="term" value="P:intracellular protein transport"/>
    <property type="evidence" value="ECO:0007669"/>
    <property type="project" value="TreeGrafter"/>
</dbReference>
<evidence type="ECO:0000313" key="4">
    <source>
        <dbReference type="EMBL" id="GMM50824.1"/>
    </source>
</evidence>
<dbReference type="EMBL" id="BTGC01000003">
    <property type="protein sequence ID" value="GMM50824.1"/>
    <property type="molecule type" value="Genomic_DNA"/>
</dbReference>
<dbReference type="GO" id="GO:0005768">
    <property type="term" value="C:endosome"/>
    <property type="evidence" value="ECO:0007669"/>
    <property type="project" value="TreeGrafter"/>
</dbReference>
<dbReference type="InterPro" id="IPR027267">
    <property type="entry name" value="AH/BAR_dom_sf"/>
</dbReference>
<dbReference type="Pfam" id="PF00787">
    <property type="entry name" value="PX"/>
    <property type="match status" value="1"/>
</dbReference>
<keyword evidence="1" id="KW-0653">Protein transport</keyword>
<dbReference type="PIRSF" id="PIRSF011791">
    <property type="entry name" value="Vps17"/>
    <property type="match status" value="1"/>
</dbReference>